<proteinExistence type="predicted"/>
<evidence type="ECO:0000313" key="1">
    <source>
        <dbReference type="EMBL" id="HIU14715.1"/>
    </source>
</evidence>
<evidence type="ECO:0000313" key="2">
    <source>
        <dbReference type="Proteomes" id="UP000824175"/>
    </source>
</evidence>
<accession>A0A9D1HQ73</accession>
<organism evidence="1 2">
    <name type="scientific">Candidatus Fimiplasma intestinipullorum</name>
    <dbReference type="NCBI Taxonomy" id="2840825"/>
    <lineage>
        <taxon>Bacteria</taxon>
        <taxon>Bacillati</taxon>
        <taxon>Bacillota</taxon>
        <taxon>Clostridia</taxon>
        <taxon>Eubacteriales</taxon>
        <taxon>Candidatus Fimiplasma</taxon>
    </lineage>
</organism>
<dbReference type="AlphaFoldDB" id="A0A9D1HQ73"/>
<sequence length="68" mass="7535">MPTQKEIEELVKMLDGRMASGSGHINVKVNEDAHINIEEVDVVSKMDCDSGDTACKIPNLPMEDDDLY</sequence>
<dbReference type="EMBL" id="DVMJ01000108">
    <property type="protein sequence ID" value="HIU14715.1"/>
    <property type="molecule type" value="Genomic_DNA"/>
</dbReference>
<reference evidence="1" key="1">
    <citation type="submission" date="2020-10" db="EMBL/GenBank/DDBJ databases">
        <authorList>
            <person name="Gilroy R."/>
        </authorList>
    </citation>
    <scope>NUCLEOTIDE SEQUENCE</scope>
    <source>
        <strain evidence="1">CHK195-11698</strain>
    </source>
</reference>
<dbReference type="Proteomes" id="UP000824175">
    <property type="component" value="Unassembled WGS sequence"/>
</dbReference>
<reference evidence="1" key="2">
    <citation type="journal article" date="2021" name="PeerJ">
        <title>Extensive microbial diversity within the chicken gut microbiome revealed by metagenomics and culture.</title>
        <authorList>
            <person name="Gilroy R."/>
            <person name="Ravi A."/>
            <person name="Getino M."/>
            <person name="Pursley I."/>
            <person name="Horton D.L."/>
            <person name="Alikhan N.F."/>
            <person name="Baker D."/>
            <person name="Gharbi K."/>
            <person name="Hall N."/>
            <person name="Watson M."/>
            <person name="Adriaenssens E.M."/>
            <person name="Foster-Nyarko E."/>
            <person name="Jarju S."/>
            <person name="Secka A."/>
            <person name="Antonio M."/>
            <person name="Oren A."/>
            <person name="Chaudhuri R.R."/>
            <person name="La Ragione R."/>
            <person name="Hildebrand F."/>
            <person name="Pallen M.J."/>
        </authorList>
    </citation>
    <scope>NUCLEOTIDE SEQUENCE</scope>
    <source>
        <strain evidence="1">CHK195-11698</strain>
    </source>
</reference>
<gene>
    <name evidence="1" type="ORF">IAD15_11725</name>
</gene>
<comment type="caution">
    <text evidence="1">The sequence shown here is derived from an EMBL/GenBank/DDBJ whole genome shotgun (WGS) entry which is preliminary data.</text>
</comment>
<name>A0A9D1HQ73_9FIRM</name>
<protein>
    <submittedName>
        <fullName evidence="1">Uncharacterized protein</fullName>
    </submittedName>
</protein>